<dbReference type="Proteomes" id="UP000193642">
    <property type="component" value="Unassembled WGS sequence"/>
</dbReference>
<sequence length="54" mass="6469">ITEPTELTQHIITPVSRYVLQDSNHSHLRLDKRWNQKWEKNKMGFLGGWTMSFI</sequence>
<reference evidence="1 2" key="1">
    <citation type="submission" date="2016-07" db="EMBL/GenBank/DDBJ databases">
        <title>Pervasive Adenine N6-methylation of Active Genes in Fungi.</title>
        <authorList>
            <consortium name="DOE Joint Genome Institute"/>
            <person name="Mondo S.J."/>
            <person name="Dannebaum R.O."/>
            <person name="Kuo R.C."/>
            <person name="Labutti K."/>
            <person name="Haridas S."/>
            <person name="Kuo A."/>
            <person name="Salamov A."/>
            <person name="Ahrendt S.R."/>
            <person name="Lipzen A."/>
            <person name="Sullivan W."/>
            <person name="Andreopoulos W.B."/>
            <person name="Clum A."/>
            <person name="Lindquist E."/>
            <person name="Daum C."/>
            <person name="Ramamoorthy G.K."/>
            <person name="Gryganskyi A."/>
            <person name="Culley D."/>
            <person name="Magnuson J.K."/>
            <person name="James T.Y."/>
            <person name="O'Malley M.A."/>
            <person name="Stajich J.E."/>
            <person name="Spatafora J.W."/>
            <person name="Visel A."/>
            <person name="Grigoriev I.V."/>
        </authorList>
    </citation>
    <scope>NUCLEOTIDE SEQUENCE [LARGE SCALE GENOMIC DNA]</scope>
    <source>
        <strain evidence="1 2">JEL800</strain>
    </source>
</reference>
<feature type="non-terminal residue" evidence="1">
    <location>
        <position position="1"/>
    </location>
</feature>
<accession>A0A1Y2BJY0</accession>
<dbReference type="AlphaFoldDB" id="A0A1Y2BJY0"/>
<proteinExistence type="predicted"/>
<dbReference type="EMBL" id="MCGO01000063">
    <property type="protein sequence ID" value="ORY34415.1"/>
    <property type="molecule type" value="Genomic_DNA"/>
</dbReference>
<comment type="caution">
    <text evidence="1">The sequence shown here is derived from an EMBL/GenBank/DDBJ whole genome shotgun (WGS) entry which is preliminary data.</text>
</comment>
<name>A0A1Y2BJY0_9FUNG</name>
<evidence type="ECO:0000313" key="1">
    <source>
        <dbReference type="EMBL" id="ORY34415.1"/>
    </source>
</evidence>
<gene>
    <name evidence="1" type="ORF">BCR33DRAFT_722807</name>
</gene>
<protein>
    <submittedName>
        <fullName evidence="1">Uncharacterized protein</fullName>
    </submittedName>
</protein>
<evidence type="ECO:0000313" key="2">
    <source>
        <dbReference type="Proteomes" id="UP000193642"/>
    </source>
</evidence>
<organism evidence="1 2">
    <name type="scientific">Rhizoclosmatium globosum</name>
    <dbReference type="NCBI Taxonomy" id="329046"/>
    <lineage>
        <taxon>Eukaryota</taxon>
        <taxon>Fungi</taxon>
        <taxon>Fungi incertae sedis</taxon>
        <taxon>Chytridiomycota</taxon>
        <taxon>Chytridiomycota incertae sedis</taxon>
        <taxon>Chytridiomycetes</taxon>
        <taxon>Chytridiales</taxon>
        <taxon>Chytriomycetaceae</taxon>
        <taxon>Rhizoclosmatium</taxon>
    </lineage>
</organism>
<keyword evidence="2" id="KW-1185">Reference proteome</keyword>
<feature type="non-terminal residue" evidence="1">
    <location>
        <position position="54"/>
    </location>
</feature>